<evidence type="ECO:0000259" key="3">
    <source>
        <dbReference type="PROSITE" id="PS50003"/>
    </source>
</evidence>
<dbReference type="PANTHER" id="PTHR10194:SF148">
    <property type="entry name" value="GTPASE-ACTIVATING PROTEIN"/>
    <property type="match status" value="1"/>
</dbReference>
<evidence type="ECO:0000313" key="5">
    <source>
        <dbReference type="EMBL" id="GMT34724.1"/>
    </source>
</evidence>
<dbReference type="CDD" id="cd05128">
    <property type="entry name" value="RasGAP_GAP1_like"/>
    <property type="match status" value="1"/>
</dbReference>
<proteinExistence type="predicted"/>
<feature type="compositionally biased region" description="Basic and acidic residues" evidence="2">
    <location>
        <begin position="563"/>
        <end position="575"/>
    </location>
</feature>
<feature type="compositionally biased region" description="Low complexity" evidence="2">
    <location>
        <begin position="576"/>
        <end position="586"/>
    </location>
</feature>
<evidence type="ECO:0000256" key="2">
    <source>
        <dbReference type="SAM" id="MobiDB-lite"/>
    </source>
</evidence>
<dbReference type="AlphaFoldDB" id="A0AAV5WVK6"/>
<evidence type="ECO:0000256" key="1">
    <source>
        <dbReference type="ARBA" id="ARBA00022468"/>
    </source>
</evidence>
<feature type="region of interest" description="Disordered" evidence="2">
    <location>
        <begin position="127"/>
        <end position="319"/>
    </location>
</feature>
<protein>
    <recommendedName>
        <fullName evidence="7">Gap-1</fullName>
    </recommendedName>
</protein>
<comment type="caution">
    <text evidence="5">The sequence shown here is derived from an EMBL/GenBank/DDBJ whole genome shotgun (WGS) entry which is preliminary data.</text>
</comment>
<name>A0AAV5WVK6_9BILA</name>
<dbReference type="SUPFAM" id="SSF50729">
    <property type="entry name" value="PH domain-like"/>
    <property type="match status" value="1"/>
</dbReference>
<dbReference type="Pfam" id="PF00616">
    <property type="entry name" value="RasGAP"/>
    <property type="match status" value="2"/>
</dbReference>
<dbReference type="Proteomes" id="UP001432322">
    <property type="component" value="Unassembled WGS sequence"/>
</dbReference>
<dbReference type="Pfam" id="PF00169">
    <property type="entry name" value="PH"/>
    <property type="match status" value="1"/>
</dbReference>
<dbReference type="EMBL" id="BTSY01000006">
    <property type="protein sequence ID" value="GMT34724.1"/>
    <property type="molecule type" value="Genomic_DNA"/>
</dbReference>
<dbReference type="InterPro" id="IPR001849">
    <property type="entry name" value="PH_domain"/>
</dbReference>
<accession>A0AAV5WVK6</accession>
<dbReference type="Gene3D" id="2.30.29.30">
    <property type="entry name" value="Pleckstrin-homology domain (PH domain)/Phosphotyrosine-binding domain (PTB)"/>
    <property type="match status" value="1"/>
</dbReference>
<feature type="region of interest" description="Disordered" evidence="2">
    <location>
        <begin position="1"/>
        <end position="32"/>
    </location>
</feature>
<feature type="domain" description="PH" evidence="3">
    <location>
        <begin position="904"/>
        <end position="1007"/>
    </location>
</feature>
<feature type="compositionally biased region" description="Low complexity" evidence="2">
    <location>
        <begin position="178"/>
        <end position="196"/>
    </location>
</feature>
<gene>
    <name evidence="5" type="ORF">PFISCL1PPCAC_26021</name>
</gene>
<feature type="region of interest" description="Disordered" evidence="2">
    <location>
        <begin position="552"/>
        <end position="586"/>
    </location>
</feature>
<dbReference type="InterPro" id="IPR008936">
    <property type="entry name" value="Rho_GTPase_activation_prot"/>
</dbReference>
<dbReference type="SMART" id="SM00233">
    <property type="entry name" value="PH"/>
    <property type="match status" value="1"/>
</dbReference>
<dbReference type="SMART" id="SM00323">
    <property type="entry name" value="RasGAP"/>
    <property type="match status" value="1"/>
</dbReference>
<feature type="compositionally biased region" description="Polar residues" evidence="2">
    <location>
        <begin position="262"/>
        <end position="272"/>
    </location>
</feature>
<evidence type="ECO:0008006" key="7">
    <source>
        <dbReference type="Google" id="ProtNLM"/>
    </source>
</evidence>
<dbReference type="PROSITE" id="PS50003">
    <property type="entry name" value="PH_DOMAIN"/>
    <property type="match status" value="1"/>
</dbReference>
<dbReference type="PANTHER" id="PTHR10194">
    <property type="entry name" value="RAS GTPASE-ACTIVATING PROTEINS"/>
    <property type="match status" value="1"/>
</dbReference>
<evidence type="ECO:0000313" key="6">
    <source>
        <dbReference type="Proteomes" id="UP001432322"/>
    </source>
</evidence>
<evidence type="ECO:0000259" key="4">
    <source>
        <dbReference type="PROSITE" id="PS50018"/>
    </source>
</evidence>
<organism evidence="5 6">
    <name type="scientific">Pristionchus fissidentatus</name>
    <dbReference type="NCBI Taxonomy" id="1538716"/>
    <lineage>
        <taxon>Eukaryota</taxon>
        <taxon>Metazoa</taxon>
        <taxon>Ecdysozoa</taxon>
        <taxon>Nematoda</taxon>
        <taxon>Chromadorea</taxon>
        <taxon>Rhabditida</taxon>
        <taxon>Rhabditina</taxon>
        <taxon>Diplogasteromorpha</taxon>
        <taxon>Diplogasteroidea</taxon>
        <taxon>Neodiplogasteridae</taxon>
        <taxon>Pristionchus</taxon>
    </lineage>
</organism>
<feature type="domain" description="Ras-GAP" evidence="4">
    <location>
        <begin position="641"/>
        <end position="837"/>
    </location>
</feature>
<feature type="compositionally biased region" description="Polar residues" evidence="2">
    <location>
        <begin position="127"/>
        <end position="139"/>
    </location>
</feature>
<keyword evidence="6" id="KW-1185">Reference proteome</keyword>
<reference evidence="5" key="1">
    <citation type="submission" date="2023-10" db="EMBL/GenBank/DDBJ databases">
        <title>Genome assembly of Pristionchus species.</title>
        <authorList>
            <person name="Yoshida K."/>
            <person name="Sommer R.J."/>
        </authorList>
    </citation>
    <scope>NUCLEOTIDE SEQUENCE</scope>
    <source>
        <strain evidence="5">RS5133</strain>
    </source>
</reference>
<feature type="compositionally biased region" description="Low complexity" evidence="2">
    <location>
        <begin position="293"/>
        <end position="310"/>
    </location>
</feature>
<dbReference type="InterPro" id="IPR039360">
    <property type="entry name" value="Ras_GTPase"/>
</dbReference>
<dbReference type="PROSITE" id="PS50018">
    <property type="entry name" value="RAS_GTPASE_ACTIV_2"/>
    <property type="match status" value="1"/>
</dbReference>
<dbReference type="InterPro" id="IPR011993">
    <property type="entry name" value="PH-like_dom_sf"/>
</dbReference>
<dbReference type="InterPro" id="IPR001936">
    <property type="entry name" value="RasGAP_dom"/>
</dbReference>
<sequence>APVELIPLPSRRAGALRVDSSESDEDSGDGMLVGKHANLRRIKHESMCSLDEMSDKPVFFGNDYSDDAPSCSSTRSDEPESRRHASFLYKKRPSEGDNSLFFSSSFVSPVSLDDSCFDLHAIHGSGTASMMSSPVQNKSFGYRSELGGSAGSLPKSDCALATRATLKEEAARRKKSSDSSAVLDSLSINNSESPSSSDREHFDTSKATMRKASELVTTPYSRNLREIEEGVGGENTVAASRKRREEEEDEVEEVRGEGEGTPPSNTAATLTTDGAMRGAKMKKDPMPAPDRFTSQPSTSTSGGTPPMGGSDAAVSPHRAGKQVGDLRIIESLRVKVVNLKGLKGSTSKPILIVAKLDNKEVHRSCGFQKNADTLNDEFSLEVGRFSHLHLVVLEGYKDPAKTARPVGMVSVKRKELTKFTGGEMTLPLTVVSRCRDVQGQICLDIKRLDERFWIKVIDHSDLDIKDSAELYLLVTNEFKETKRLRIGASRSSDEWLEMRCIPSAPVKIKMTLWHDMLRGLNNVFHGQVRVDLGAENCTKNTPSKWFYLRSEESGKKGGAGGGGEEKGKERREKDSATPSTSTASSSSSIGEMRLWLSYTADHVLPAHVYDPLLDAIQESVNDGMPFSVSLVALIEQIPQTDLSLVARPLVNIFANSQSIRPLLCKLFEYEIAKCQRDINTLFRSQSLAIKMMNELMRVYGHYYLVKTIKPVLDTIYNERLCCEVDPAKLQPEDVLETNQSNLVAYFNACFKAVVTSAGKCPFPLREIFCDLRNVVRRTTGKHEVEMLALSSFLVMRFFAPAILNPKSFGVKRDQPGQDSRIGRTLVLLSKMLQRLANCVVSTQPLISKEPWLEPVMGRVMTEENRKAMGAYLEAISTIDGSGEEEYGREEAAHDAGAVQIESYAVVKEGTLVHHAGLGEGKSTLRRIIGGSGKKKRYVVLTEAEVGWQKARGDPDLRECILLSDLASIDRTTVTAFRVRSERVEMIFEAATQDESTEWMNSIKKQRERALVRARPHDTTLHSLDVDIERELEAVHTVLVDKANTLAVWKSCLDQGLSTVPAGTQPLPKELPQDPSTRALFIATLDRVLAVTYDIEAAHQSAIARYQREMSAVRGTRENPIGGDEHYLIVKAKRAFVL</sequence>
<dbReference type="SUPFAM" id="SSF48350">
    <property type="entry name" value="GTPase activation domain, GAP"/>
    <property type="match status" value="1"/>
</dbReference>
<dbReference type="Gene3D" id="1.10.506.10">
    <property type="entry name" value="GTPase Activation - p120gap, domain 1"/>
    <property type="match status" value="1"/>
</dbReference>
<dbReference type="GO" id="GO:0005096">
    <property type="term" value="F:GTPase activator activity"/>
    <property type="evidence" value="ECO:0007669"/>
    <property type="project" value="UniProtKB-KW"/>
</dbReference>
<feature type="non-terminal residue" evidence="5">
    <location>
        <position position="1"/>
    </location>
</feature>
<keyword evidence="1" id="KW-0343">GTPase activation</keyword>